<keyword evidence="5" id="KW-0539">Nucleus</keyword>
<organism evidence="8 9">
    <name type="scientific">Fusarium gaditjirri</name>
    <dbReference type="NCBI Taxonomy" id="282569"/>
    <lineage>
        <taxon>Eukaryota</taxon>
        <taxon>Fungi</taxon>
        <taxon>Dikarya</taxon>
        <taxon>Ascomycota</taxon>
        <taxon>Pezizomycotina</taxon>
        <taxon>Sordariomycetes</taxon>
        <taxon>Hypocreomycetidae</taxon>
        <taxon>Hypocreales</taxon>
        <taxon>Nectriaceae</taxon>
        <taxon>Fusarium</taxon>
        <taxon>Fusarium nisikadoi species complex</taxon>
    </lineage>
</organism>
<evidence type="ECO:0000313" key="8">
    <source>
        <dbReference type="EMBL" id="KAF4953256.1"/>
    </source>
</evidence>
<evidence type="ECO:0000313" key="9">
    <source>
        <dbReference type="Proteomes" id="UP000604273"/>
    </source>
</evidence>
<accession>A0A8H4T8K1</accession>
<evidence type="ECO:0000256" key="1">
    <source>
        <dbReference type="ARBA" id="ARBA00022833"/>
    </source>
</evidence>
<reference evidence="8" key="1">
    <citation type="journal article" date="2020" name="BMC Genomics">
        <title>Correction to: Identification and distribution of gene clusters required for synthesis of sphingolipid metabolism inhibitors in diverse species of the filamentous fungus Fusarium.</title>
        <authorList>
            <person name="Kim H.S."/>
            <person name="Lohmar J.M."/>
            <person name="Busman M."/>
            <person name="Brown D.W."/>
            <person name="Naumann T.A."/>
            <person name="Divon H.H."/>
            <person name="Lysoe E."/>
            <person name="Uhlig S."/>
            <person name="Proctor R.H."/>
        </authorList>
    </citation>
    <scope>NUCLEOTIDE SEQUENCE</scope>
    <source>
        <strain evidence="8">NRRL 45417</strain>
    </source>
</reference>
<dbReference type="InterPro" id="IPR052073">
    <property type="entry name" value="Amide_Lactam_Regulators"/>
</dbReference>
<dbReference type="PANTHER" id="PTHR47171">
    <property type="entry name" value="FARA-RELATED"/>
    <property type="match status" value="1"/>
</dbReference>
<feature type="region of interest" description="Disordered" evidence="6">
    <location>
        <begin position="527"/>
        <end position="559"/>
    </location>
</feature>
<dbReference type="Proteomes" id="UP000604273">
    <property type="component" value="Unassembled WGS sequence"/>
</dbReference>
<dbReference type="Pfam" id="PF04082">
    <property type="entry name" value="Fungal_trans"/>
    <property type="match status" value="1"/>
</dbReference>
<dbReference type="GO" id="GO:0003677">
    <property type="term" value="F:DNA binding"/>
    <property type="evidence" value="ECO:0007669"/>
    <property type="project" value="UniProtKB-KW"/>
</dbReference>
<comment type="caution">
    <text evidence="8">The sequence shown here is derived from an EMBL/GenBank/DDBJ whole genome shotgun (WGS) entry which is preliminary data.</text>
</comment>
<protein>
    <recommendedName>
        <fullName evidence="7">Xylanolytic transcriptional activator regulatory domain-containing protein</fullName>
    </recommendedName>
</protein>
<gene>
    <name evidence="8" type="ORF">FGADI_6122</name>
</gene>
<feature type="compositionally biased region" description="Low complexity" evidence="6">
    <location>
        <begin position="33"/>
        <end position="51"/>
    </location>
</feature>
<dbReference type="CDD" id="cd12148">
    <property type="entry name" value="fungal_TF_MHR"/>
    <property type="match status" value="1"/>
</dbReference>
<dbReference type="InterPro" id="IPR007219">
    <property type="entry name" value="XnlR_reg_dom"/>
</dbReference>
<dbReference type="OrthoDB" id="5121955at2759"/>
<keyword evidence="2" id="KW-0805">Transcription regulation</keyword>
<keyword evidence="4" id="KW-0804">Transcription</keyword>
<evidence type="ECO:0000256" key="5">
    <source>
        <dbReference type="ARBA" id="ARBA00023242"/>
    </source>
</evidence>
<keyword evidence="9" id="KW-1185">Reference proteome</keyword>
<evidence type="ECO:0000256" key="4">
    <source>
        <dbReference type="ARBA" id="ARBA00023163"/>
    </source>
</evidence>
<dbReference type="SMART" id="SM00906">
    <property type="entry name" value="Fungal_trans"/>
    <property type="match status" value="1"/>
</dbReference>
<evidence type="ECO:0000256" key="6">
    <source>
        <dbReference type="SAM" id="MobiDB-lite"/>
    </source>
</evidence>
<feature type="region of interest" description="Disordered" evidence="6">
    <location>
        <begin position="1"/>
        <end position="104"/>
    </location>
</feature>
<dbReference type="GO" id="GO:0006351">
    <property type="term" value="P:DNA-templated transcription"/>
    <property type="evidence" value="ECO:0007669"/>
    <property type="project" value="InterPro"/>
</dbReference>
<feature type="compositionally biased region" description="Polar residues" evidence="6">
    <location>
        <begin position="527"/>
        <end position="541"/>
    </location>
</feature>
<dbReference type="GO" id="GO:0008270">
    <property type="term" value="F:zinc ion binding"/>
    <property type="evidence" value="ECO:0007669"/>
    <property type="project" value="InterPro"/>
</dbReference>
<name>A0A8H4T8K1_9HYPO</name>
<proteinExistence type="predicted"/>
<evidence type="ECO:0000256" key="2">
    <source>
        <dbReference type="ARBA" id="ARBA00023015"/>
    </source>
</evidence>
<evidence type="ECO:0000259" key="7">
    <source>
        <dbReference type="SMART" id="SM00906"/>
    </source>
</evidence>
<dbReference type="AlphaFoldDB" id="A0A8H4T8K1"/>
<sequence>MAPSQDISLPWATVAQNISPDAAPEQNEDELITRPSTTSPSQETSTTAPATLFYGESNPLTLIPGSVRQGQQPSSRESRPQQKAQLHFPIQDTPQSASEHDHPANIEHPSAAASRYLREEGALTLPDMQACMSTLQAYFTWFHPCFPILDRVEFSRRLAASQASYLLLQCMLFIGASYCHDATITSMGFSTRAEAKSLLYTRARLLFHADWEKDRLTLIQSLFLLSFWRGGPSDVRDVRYWLGVVIGVAESHGLHRLTRFATSNPSNARIRKRIWWSIYVRERQSAASLGLPSRIRDDDCDVEPLAVSDLETEVTSPDGSPFGSCKPEHVKYAISMANLAQILGRVVDLHFAPGRRASTPEQLRAVDDALQAWKEALPEEMNRGVEDGTASVWGYLLHLAYNHLRILTHRHNFIKQDGRDSSGQIVVAAATKISRIAEDMLAQGTLRYGQMHSVTSLFAALCIHTISIKQKEQDVTRRIAENRAQMCLLGLQEIQKYWKINNNVLDLFLQYLDVSVAQRLHGASGTLSMANPSSGHAASGQQPGGDIEENENHAGGGLLSGFLSPQTQLQTNDFEDQFLNLLYWPCEGDESTLNLESVLQTDDPVPLPGFNT</sequence>
<keyword evidence="1" id="KW-0862">Zinc</keyword>
<dbReference type="PANTHER" id="PTHR47171:SF1">
    <property type="entry name" value="ZN(II)2CYS6 TRANSCRIPTION FACTOR (EUROFUNG)"/>
    <property type="match status" value="1"/>
</dbReference>
<keyword evidence="3" id="KW-0238">DNA-binding</keyword>
<evidence type="ECO:0000256" key="3">
    <source>
        <dbReference type="ARBA" id="ARBA00023125"/>
    </source>
</evidence>
<dbReference type="EMBL" id="JABFAI010000139">
    <property type="protein sequence ID" value="KAF4953256.1"/>
    <property type="molecule type" value="Genomic_DNA"/>
</dbReference>
<reference evidence="8" key="2">
    <citation type="submission" date="2020-05" db="EMBL/GenBank/DDBJ databases">
        <authorList>
            <person name="Kim H.-S."/>
            <person name="Proctor R.H."/>
            <person name="Brown D.W."/>
        </authorList>
    </citation>
    <scope>NUCLEOTIDE SEQUENCE</scope>
    <source>
        <strain evidence="8">NRRL 45417</strain>
    </source>
</reference>
<feature type="domain" description="Xylanolytic transcriptional activator regulatory" evidence="7">
    <location>
        <begin position="238"/>
        <end position="310"/>
    </location>
</feature>